<dbReference type="KEGG" id="hmn:HM131_14935"/>
<dbReference type="OrthoDB" id="2991331at2"/>
<dbReference type="AlphaFoldDB" id="A0A1W6A147"/>
<gene>
    <name evidence="1" type="ORF">HM131_14935</name>
</gene>
<dbReference type="InterPro" id="IPR019673">
    <property type="entry name" value="Spore_germination_GerPC"/>
</dbReference>
<dbReference type="Pfam" id="PF10737">
    <property type="entry name" value="GerPC"/>
    <property type="match status" value="1"/>
</dbReference>
<dbReference type="EMBL" id="CP020772">
    <property type="protein sequence ID" value="ARI79227.1"/>
    <property type="molecule type" value="Genomic_DNA"/>
</dbReference>
<dbReference type="STRING" id="402384.HM131_14935"/>
<proteinExistence type="predicted"/>
<dbReference type="Proteomes" id="UP000192527">
    <property type="component" value="Chromosome"/>
</dbReference>
<evidence type="ECO:0000313" key="1">
    <source>
        <dbReference type="EMBL" id="ARI79227.1"/>
    </source>
</evidence>
<accession>A0A1W6A147</accession>
<reference evidence="1 2" key="1">
    <citation type="submission" date="2017-04" db="EMBL/GenBank/DDBJ databases">
        <title>The whole genome sequencing and assembly of Halobacillus mangrovi strain.</title>
        <authorList>
            <person name="Lee S.-J."/>
            <person name="Park M.-K."/>
            <person name="Kim J.-Y."/>
            <person name="Lee Y.-J."/>
            <person name="Yi H."/>
            <person name="Bahn Y.-S."/>
            <person name="Kim J.F."/>
            <person name="Lee D.-W."/>
        </authorList>
    </citation>
    <scope>NUCLEOTIDE SEQUENCE [LARGE SCALE GENOMIC DNA]</scope>
    <source>
        <strain evidence="1 2">KTB 131</strain>
    </source>
</reference>
<protein>
    <submittedName>
        <fullName evidence="1">Spore gernimation protein GerPC</fullName>
    </submittedName>
</protein>
<sequence>MMQQMEQQKQMIDQLQKKIEEMNSNEKPTTVIERIEYHFDQLKIETLEGTLQIGLTPNGSDISELGELYANQGTPPQDPVLHSLQDYMTKDIPPWMNQYVRDHDVPISDEHKQHMIADVRKQLPQRIEFYKNQDPEIDETTLLHQIQTEIRQSMAQYFENYKGDGE</sequence>
<organism evidence="1 2">
    <name type="scientific">Halobacillus mangrovi</name>
    <dbReference type="NCBI Taxonomy" id="402384"/>
    <lineage>
        <taxon>Bacteria</taxon>
        <taxon>Bacillati</taxon>
        <taxon>Bacillota</taxon>
        <taxon>Bacilli</taxon>
        <taxon>Bacillales</taxon>
        <taxon>Bacillaceae</taxon>
        <taxon>Halobacillus</taxon>
    </lineage>
</organism>
<keyword evidence="2" id="KW-1185">Reference proteome</keyword>
<evidence type="ECO:0000313" key="2">
    <source>
        <dbReference type="Proteomes" id="UP000192527"/>
    </source>
</evidence>
<name>A0A1W6A147_9BACI</name>